<organism evidence="1 2">
    <name type="scientific">Trichonephila clavata</name>
    <name type="common">Joro spider</name>
    <name type="synonym">Nephila clavata</name>
    <dbReference type="NCBI Taxonomy" id="2740835"/>
    <lineage>
        <taxon>Eukaryota</taxon>
        <taxon>Metazoa</taxon>
        <taxon>Ecdysozoa</taxon>
        <taxon>Arthropoda</taxon>
        <taxon>Chelicerata</taxon>
        <taxon>Arachnida</taxon>
        <taxon>Araneae</taxon>
        <taxon>Araneomorphae</taxon>
        <taxon>Entelegynae</taxon>
        <taxon>Araneoidea</taxon>
        <taxon>Nephilidae</taxon>
        <taxon>Trichonephila</taxon>
    </lineage>
</organism>
<sequence length="91" mass="10689">MALRTFLKLINLTWKTRVPPQWRKAEVFRCGRKGNLQIVLIATDPFHSQASAVKLLRKWFNADFGSFWNQKAQIVTDRQVFKDIGLLWIKS</sequence>
<dbReference type="AlphaFoldDB" id="A0A8X6L2I8"/>
<evidence type="ECO:0000313" key="2">
    <source>
        <dbReference type="Proteomes" id="UP000887116"/>
    </source>
</evidence>
<name>A0A8X6L2I8_TRICU</name>
<keyword evidence="2" id="KW-1185">Reference proteome</keyword>
<accession>A0A8X6L2I8</accession>
<reference evidence="1" key="1">
    <citation type="submission" date="2020-07" db="EMBL/GenBank/DDBJ databases">
        <title>Multicomponent nature underlies the extraordinary mechanical properties of spider dragline silk.</title>
        <authorList>
            <person name="Kono N."/>
            <person name="Nakamura H."/>
            <person name="Mori M."/>
            <person name="Yoshida Y."/>
            <person name="Ohtoshi R."/>
            <person name="Malay A.D."/>
            <person name="Moran D.A.P."/>
            <person name="Tomita M."/>
            <person name="Numata K."/>
            <person name="Arakawa K."/>
        </authorList>
    </citation>
    <scope>NUCLEOTIDE SEQUENCE</scope>
</reference>
<comment type="caution">
    <text evidence="1">The sequence shown here is derived from an EMBL/GenBank/DDBJ whole genome shotgun (WGS) entry which is preliminary data.</text>
</comment>
<proteinExistence type="predicted"/>
<dbReference type="OrthoDB" id="6156371at2759"/>
<dbReference type="EMBL" id="BMAO01004358">
    <property type="protein sequence ID" value="GFQ94084.1"/>
    <property type="molecule type" value="Genomic_DNA"/>
</dbReference>
<dbReference type="Proteomes" id="UP000887116">
    <property type="component" value="Unassembled WGS sequence"/>
</dbReference>
<protein>
    <submittedName>
        <fullName evidence="1">Uncharacterized protein</fullName>
    </submittedName>
</protein>
<gene>
    <name evidence="1" type="ORF">TNCT_438771</name>
</gene>
<evidence type="ECO:0000313" key="1">
    <source>
        <dbReference type="EMBL" id="GFQ94084.1"/>
    </source>
</evidence>